<dbReference type="AlphaFoldDB" id="A0A0K2UXL1"/>
<accession>A0A0K2UXL1</accession>
<organism evidence="1">
    <name type="scientific">Lepeophtheirus salmonis</name>
    <name type="common">Salmon louse</name>
    <name type="synonym">Caligus salmonis</name>
    <dbReference type="NCBI Taxonomy" id="72036"/>
    <lineage>
        <taxon>Eukaryota</taxon>
        <taxon>Metazoa</taxon>
        <taxon>Ecdysozoa</taxon>
        <taxon>Arthropoda</taxon>
        <taxon>Crustacea</taxon>
        <taxon>Multicrustacea</taxon>
        <taxon>Hexanauplia</taxon>
        <taxon>Copepoda</taxon>
        <taxon>Siphonostomatoida</taxon>
        <taxon>Caligidae</taxon>
        <taxon>Lepeophtheirus</taxon>
    </lineage>
</organism>
<protein>
    <submittedName>
        <fullName evidence="1">Uncharacterized protein</fullName>
    </submittedName>
</protein>
<evidence type="ECO:0000313" key="1">
    <source>
        <dbReference type="EMBL" id="CDW42994.1"/>
    </source>
</evidence>
<reference evidence="1" key="1">
    <citation type="submission" date="2014-05" db="EMBL/GenBank/DDBJ databases">
        <authorList>
            <person name="Chronopoulou M."/>
        </authorList>
    </citation>
    <scope>NUCLEOTIDE SEQUENCE</scope>
    <source>
        <tissue evidence="1">Whole organism</tissue>
    </source>
</reference>
<sequence length="20" mass="2314">MKRLINELLLNQVSGPLYDP</sequence>
<proteinExistence type="predicted"/>
<name>A0A0K2UXL1_LEPSM</name>
<dbReference type="EMBL" id="HACA01025633">
    <property type="protein sequence ID" value="CDW42994.1"/>
    <property type="molecule type" value="Transcribed_RNA"/>
</dbReference>